<evidence type="ECO:0000256" key="1">
    <source>
        <dbReference type="SAM" id="MobiDB-lite"/>
    </source>
</evidence>
<gene>
    <name evidence="2" type="ORF">g.48374</name>
</gene>
<feature type="non-terminal residue" evidence="2">
    <location>
        <position position="102"/>
    </location>
</feature>
<dbReference type="EMBL" id="GECZ01015479">
    <property type="protein sequence ID" value="JAS54290.1"/>
    <property type="molecule type" value="Transcribed_RNA"/>
</dbReference>
<feature type="non-terminal residue" evidence="2">
    <location>
        <position position="1"/>
    </location>
</feature>
<organism evidence="2">
    <name type="scientific">Cuerna arida</name>
    <dbReference type="NCBI Taxonomy" id="1464854"/>
    <lineage>
        <taxon>Eukaryota</taxon>
        <taxon>Metazoa</taxon>
        <taxon>Ecdysozoa</taxon>
        <taxon>Arthropoda</taxon>
        <taxon>Hexapoda</taxon>
        <taxon>Insecta</taxon>
        <taxon>Pterygota</taxon>
        <taxon>Neoptera</taxon>
        <taxon>Paraneoptera</taxon>
        <taxon>Hemiptera</taxon>
        <taxon>Auchenorrhyncha</taxon>
        <taxon>Membracoidea</taxon>
        <taxon>Cicadellidae</taxon>
        <taxon>Cicadellinae</taxon>
        <taxon>Proconiini</taxon>
        <taxon>Cuerna</taxon>
    </lineage>
</organism>
<name>A0A1B6FVS2_9HEMI</name>
<evidence type="ECO:0000313" key="2">
    <source>
        <dbReference type="EMBL" id="JAS54290.1"/>
    </source>
</evidence>
<protein>
    <submittedName>
        <fullName evidence="2">Uncharacterized protein</fullName>
    </submittedName>
</protein>
<sequence length="102" mass="11552">INDSIKKLNRKKDILLSKQAVKIAQKKKIQKVVNNKSSVEFGLFDNCLTLTNKGTLRLDKKTNEVKAVEAKISDSESDSEPENIVREEETTLNDKSPTKHKK</sequence>
<dbReference type="AlphaFoldDB" id="A0A1B6FVS2"/>
<feature type="region of interest" description="Disordered" evidence="1">
    <location>
        <begin position="69"/>
        <end position="102"/>
    </location>
</feature>
<reference evidence="2" key="1">
    <citation type="submission" date="2015-11" db="EMBL/GenBank/DDBJ databases">
        <title>De novo transcriptome assembly of four potential Pierce s Disease insect vectors from Arizona vineyards.</title>
        <authorList>
            <person name="Tassone E.E."/>
        </authorList>
    </citation>
    <scope>NUCLEOTIDE SEQUENCE</scope>
</reference>
<accession>A0A1B6FVS2</accession>
<proteinExistence type="predicted"/>